<protein>
    <submittedName>
        <fullName evidence="1">Uncharacterized protein</fullName>
    </submittedName>
</protein>
<dbReference type="AlphaFoldDB" id="A0A2U0ULK8"/>
<dbReference type="Proteomes" id="UP000245870">
    <property type="component" value="Unassembled WGS sequence"/>
</dbReference>
<gene>
    <name evidence="1" type="ORF">C7379_10248</name>
</gene>
<evidence type="ECO:0000313" key="2">
    <source>
        <dbReference type="Proteomes" id="UP000245870"/>
    </source>
</evidence>
<name>A0A2U0ULK8_9BACT</name>
<reference evidence="1 2" key="1">
    <citation type="submission" date="2018-05" db="EMBL/GenBank/DDBJ databases">
        <title>Genomic Encyclopedia of Type Strains, Phase IV (KMG-IV): sequencing the most valuable type-strain genomes for metagenomic binning, comparative biology and taxonomic classification.</title>
        <authorList>
            <person name="Goeker M."/>
        </authorList>
    </citation>
    <scope>NUCLEOTIDE SEQUENCE [LARGE SCALE GENOMIC DNA]</scope>
    <source>
        <strain evidence="1 2">DSM 100333</strain>
    </source>
</reference>
<proteinExistence type="predicted"/>
<sequence>MSTFASIVPVTELRYFHCERHGFIVYHKQMAQGCWDVRHMHNVSSSILATDDRNAACVARTIVTLYKLEEKLR</sequence>
<keyword evidence="2" id="KW-1185">Reference proteome</keyword>
<accession>A0A2U0ULK8</accession>
<evidence type="ECO:0000313" key="1">
    <source>
        <dbReference type="EMBL" id="PVX58530.1"/>
    </source>
</evidence>
<organism evidence="1 2">
    <name type="scientific">Hallella colorans</name>
    <dbReference type="NCBI Taxonomy" id="1703337"/>
    <lineage>
        <taxon>Bacteria</taxon>
        <taxon>Pseudomonadati</taxon>
        <taxon>Bacteroidota</taxon>
        <taxon>Bacteroidia</taxon>
        <taxon>Bacteroidales</taxon>
        <taxon>Prevotellaceae</taxon>
        <taxon>Hallella</taxon>
    </lineage>
</organism>
<dbReference type="EMBL" id="QENY01000002">
    <property type="protein sequence ID" value="PVX58530.1"/>
    <property type="molecule type" value="Genomic_DNA"/>
</dbReference>
<comment type="caution">
    <text evidence="1">The sequence shown here is derived from an EMBL/GenBank/DDBJ whole genome shotgun (WGS) entry which is preliminary data.</text>
</comment>